<feature type="transmembrane region" description="Helical" evidence="7">
    <location>
        <begin position="209"/>
        <end position="226"/>
    </location>
</feature>
<comment type="similarity">
    <text evidence="2">Belongs to the urea transporter family.</text>
</comment>
<feature type="transmembrane region" description="Helical" evidence="7">
    <location>
        <begin position="66"/>
        <end position="85"/>
    </location>
</feature>
<evidence type="ECO:0000256" key="1">
    <source>
        <dbReference type="ARBA" id="ARBA00004651"/>
    </source>
</evidence>
<dbReference type="Pfam" id="PF03253">
    <property type="entry name" value="UT"/>
    <property type="match status" value="1"/>
</dbReference>
<evidence type="ECO:0000256" key="3">
    <source>
        <dbReference type="ARBA" id="ARBA00022475"/>
    </source>
</evidence>
<keyword evidence="3" id="KW-1003">Cell membrane</keyword>
<feature type="transmembrane region" description="Helical" evidence="7">
    <location>
        <begin position="27"/>
        <end position="54"/>
    </location>
</feature>
<dbReference type="PANTHER" id="PTHR10464">
    <property type="entry name" value="UREA TRANSPORTER"/>
    <property type="match status" value="1"/>
</dbReference>
<evidence type="ECO:0000313" key="8">
    <source>
        <dbReference type="EMBL" id="EJX03983.1"/>
    </source>
</evidence>
<keyword evidence="5 7" id="KW-1133">Transmembrane helix</keyword>
<dbReference type="GO" id="GO:0005886">
    <property type="term" value="C:plasma membrane"/>
    <property type="evidence" value="ECO:0007669"/>
    <property type="project" value="UniProtKB-SubCell"/>
</dbReference>
<feature type="transmembrane region" description="Helical" evidence="7">
    <location>
        <begin position="138"/>
        <end position="156"/>
    </location>
</feature>
<dbReference type="EMBL" id="AMCI01001963">
    <property type="protein sequence ID" value="EJX03983.1"/>
    <property type="molecule type" value="Genomic_DNA"/>
</dbReference>
<name>J9GNR5_9ZZZZ</name>
<comment type="caution">
    <text evidence="8">The sequence shown here is derived from an EMBL/GenBank/DDBJ whole genome shotgun (WGS) entry which is preliminary data.</text>
</comment>
<feature type="transmembrane region" description="Helical" evidence="7">
    <location>
        <begin position="105"/>
        <end position="131"/>
    </location>
</feature>
<comment type="subcellular location">
    <subcellularLocation>
        <location evidence="1">Cell membrane</location>
        <topology evidence="1">Multi-pass membrane protein</topology>
    </subcellularLocation>
</comment>
<reference evidence="8" key="1">
    <citation type="journal article" date="2012" name="PLoS ONE">
        <title>Gene sets for utilization of primary and secondary nutrition supplies in the distal gut of endangered iberian lynx.</title>
        <authorList>
            <person name="Alcaide M."/>
            <person name="Messina E."/>
            <person name="Richter M."/>
            <person name="Bargiela R."/>
            <person name="Peplies J."/>
            <person name="Huws S.A."/>
            <person name="Newbold C.J."/>
            <person name="Golyshin P.N."/>
            <person name="Simon M.A."/>
            <person name="Lopez G."/>
            <person name="Yakimov M.M."/>
            <person name="Ferrer M."/>
        </authorList>
    </citation>
    <scope>NUCLEOTIDE SEQUENCE</scope>
</reference>
<evidence type="ECO:0000256" key="6">
    <source>
        <dbReference type="ARBA" id="ARBA00023136"/>
    </source>
</evidence>
<gene>
    <name evidence="8" type="ORF">EVA_07908</name>
</gene>
<sequence>MTAHFSGYGRDDIKNGLYGFNGTLAGIAAGVFMELSLGSLLLMAVASCISTWMARLFSFQRSLPGFTAPFILSVWILLGFCIWIIPDILLSSDVVTDTTQGINYFQAISLGIGQVMFQGNLMTGLLFLVGILINSRTAAFYTVSGALLSIPPAVLLGINIETLNMGLMGYNGVLCAIALGDRTLKGLAWASCSVFLSVVLQIIGINLGIATLTAPFVVSVWVIMGIRKWVILGTKKG</sequence>
<dbReference type="GO" id="GO:0015204">
    <property type="term" value="F:urea transmembrane transporter activity"/>
    <property type="evidence" value="ECO:0007669"/>
    <property type="project" value="InterPro"/>
</dbReference>
<organism evidence="8">
    <name type="scientific">gut metagenome</name>
    <dbReference type="NCBI Taxonomy" id="749906"/>
    <lineage>
        <taxon>unclassified sequences</taxon>
        <taxon>metagenomes</taxon>
        <taxon>organismal metagenomes</taxon>
    </lineage>
</organism>
<dbReference type="InterPro" id="IPR029020">
    <property type="entry name" value="Ammonium/urea_transptr"/>
</dbReference>
<evidence type="ECO:0000256" key="4">
    <source>
        <dbReference type="ARBA" id="ARBA00022692"/>
    </source>
</evidence>
<keyword evidence="6 7" id="KW-0472">Membrane</keyword>
<protein>
    <submittedName>
        <fullName evidence="8">Urea transporter</fullName>
    </submittedName>
</protein>
<accession>J9GNR5</accession>
<proteinExistence type="inferred from homology"/>
<evidence type="ECO:0000256" key="2">
    <source>
        <dbReference type="ARBA" id="ARBA00005914"/>
    </source>
</evidence>
<evidence type="ECO:0000256" key="7">
    <source>
        <dbReference type="SAM" id="Phobius"/>
    </source>
</evidence>
<dbReference type="PANTHER" id="PTHR10464:SF4">
    <property type="entry name" value="UREA TRANSPORTER"/>
    <property type="match status" value="1"/>
</dbReference>
<evidence type="ECO:0000256" key="5">
    <source>
        <dbReference type="ARBA" id="ARBA00022989"/>
    </source>
</evidence>
<keyword evidence="4 7" id="KW-0812">Transmembrane</keyword>
<dbReference type="AlphaFoldDB" id="J9GNR5"/>
<dbReference type="InterPro" id="IPR004937">
    <property type="entry name" value="Urea_transporter"/>
</dbReference>
<dbReference type="Gene3D" id="1.10.3430.10">
    <property type="entry name" value="Ammonium transporter AmtB like domains"/>
    <property type="match status" value="1"/>
</dbReference>